<evidence type="ECO:0000256" key="4">
    <source>
        <dbReference type="ARBA" id="ARBA00022692"/>
    </source>
</evidence>
<dbReference type="Pfam" id="PF01554">
    <property type="entry name" value="MatE"/>
    <property type="match status" value="2"/>
</dbReference>
<feature type="transmembrane region" description="Helical" evidence="7">
    <location>
        <begin position="192"/>
        <end position="210"/>
    </location>
</feature>
<name>A0ABZ0B120_9BURK</name>
<keyword evidence="5 7" id="KW-1133">Transmembrane helix</keyword>
<dbReference type="Proteomes" id="UP001302257">
    <property type="component" value="Chromosome"/>
</dbReference>
<evidence type="ECO:0000256" key="3">
    <source>
        <dbReference type="ARBA" id="ARBA00022475"/>
    </source>
</evidence>
<feature type="transmembrane region" description="Helical" evidence="7">
    <location>
        <begin position="12"/>
        <end position="34"/>
    </location>
</feature>
<protein>
    <submittedName>
        <fullName evidence="8">MATE family efflux transporter</fullName>
    </submittedName>
</protein>
<dbReference type="InterPro" id="IPR047135">
    <property type="entry name" value="YsiQ"/>
</dbReference>
<feature type="transmembrane region" description="Helical" evidence="7">
    <location>
        <begin position="279"/>
        <end position="299"/>
    </location>
</feature>
<dbReference type="InterPro" id="IPR002528">
    <property type="entry name" value="MATE_fam"/>
</dbReference>
<keyword evidence="6 7" id="KW-0472">Membrane</keyword>
<accession>A0ABZ0B120</accession>
<organism evidence="8 9">
    <name type="scientific">Rhodoferax mekongensis</name>
    <dbReference type="NCBI Taxonomy" id="3068341"/>
    <lineage>
        <taxon>Bacteria</taxon>
        <taxon>Pseudomonadati</taxon>
        <taxon>Pseudomonadota</taxon>
        <taxon>Betaproteobacteria</taxon>
        <taxon>Burkholderiales</taxon>
        <taxon>Comamonadaceae</taxon>
        <taxon>Rhodoferax</taxon>
    </lineage>
</organism>
<evidence type="ECO:0000256" key="1">
    <source>
        <dbReference type="ARBA" id="ARBA00004429"/>
    </source>
</evidence>
<feature type="transmembrane region" description="Helical" evidence="7">
    <location>
        <begin position="250"/>
        <end position="273"/>
    </location>
</feature>
<dbReference type="EMBL" id="CP132507">
    <property type="protein sequence ID" value="WNO05086.1"/>
    <property type="molecule type" value="Genomic_DNA"/>
</dbReference>
<reference evidence="8 9" key="1">
    <citation type="submission" date="2023-08" db="EMBL/GenBank/DDBJ databases">
        <title>Rhodoferax potami sp. nov. and Rhodoferax mekongensis sp. nov., isolated from the Mekong River in Thailand.</title>
        <authorList>
            <person name="Kitikhun S."/>
            <person name="Charoenyingcharoen P."/>
            <person name="Siriarchawattana P."/>
            <person name="Likhitrattanapisal S."/>
            <person name="Nilsakha T."/>
            <person name="Chanpet A."/>
            <person name="Rattanawaree P."/>
            <person name="Ingsriswang S."/>
        </authorList>
    </citation>
    <scope>NUCLEOTIDE SEQUENCE [LARGE SCALE GENOMIC DNA]</scope>
    <source>
        <strain evidence="8 9">TBRC 17307</strain>
    </source>
</reference>
<sequence>MSTPPRLRLNTIAGPLLGEFLLGMTVAMGGLWLASHESDVAAGAFGLVNQILETLNVAFRVLAIGLGVMVTQYLGGEQQAAARRAALLALGASTWVGSLIVVLVVAGNDQALEWLNAPQAVAALAAPYLQWFAPALLLDAYNLSMAAVLRAHLFAKDSLRIMVAMHATHLGLAFLIMRGWGEWDGMGLEGYAIAMLISRALGLVLHLWFWRVRMQLIPGFRDWWTFSWKDLAPVLRVGLPGAGVEMTYRAAFMVSVAATARLGVTALATHSYTLQLLKYVLLTSMAIGWACEIMVGRLIGAGDLREANGLVRKAVRNGLLASGSLALLAALGAPWLMRAFTKDAAVIEAAQTLLWISLLLETGRVFNLILNGALRATGDAIFPAASSVASLVLVLGVGSFWLGRLFGLPGIWLAYAIDEWIRGLLLLARWVWRGWLPNARDSRRRLRADAP</sequence>
<dbReference type="RefSeq" id="WP_313867891.1">
    <property type="nucleotide sequence ID" value="NZ_CP132507.1"/>
</dbReference>
<dbReference type="PIRSF" id="PIRSF006603">
    <property type="entry name" value="DinF"/>
    <property type="match status" value="1"/>
</dbReference>
<feature type="transmembrane region" description="Helical" evidence="7">
    <location>
        <begin position="86"/>
        <end position="108"/>
    </location>
</feature>
<dbReference type="PANTHER" id="PTHR42925">
    <property type="entry name" value="MULTIDRUG AND TOXIN EFFLUX PROTEIN MATE FAMILY"/>
    <property type="match status" value="1"/>
</dbReference>
<dbReference type="CDD" id="cd13134">
    <property type="entry name" value="MATE_like_8"/>
    <property type="match status" value="1"/>
</dbReference>
<feature type="transmembrane region" description="Helical" evidence="7">
    <location>
        <begin position="382"/>
        <end position="406"/>
    </location>
</feature>
<evidence type="ECO:0000313" key="9">
    <source>
        <dbReference type="Proteomes" id="UP001302257"/>
    </source>
</evidence>
<feature type="transmembrane region" description="Helical" evidence="7">
    <location>
        <begin position="161"/>
        <end position="180"/>
    </location>
</feature>
<feature type="transmembrane region" description="Helical" evidence="7">
    <location>
        <begin position="128"/>
        <end position="149"/>
    </location>
</feature>
<dbReference type="PANTHER" id="PTHR42925:SF2">
    <property type="entry name" value="NA+ DRIVEN MULTIDRUG EFFLUX PUMP"/>
    <property type="match status" value="1"/>
</dbReference>
<evidence type="ECO:0000256" key="5">
    <source>
        <dbReference type="ARBA" id="ARBA00022989"/>
    </source>
</evidence>
<keyword evidence="9" id="KW-1185">Reference proteome</keyword>
<evidence type="ECO:0000256" key="2">
    <source>
        <dbReference type="ARBA" id="ARBA00022448"/>
    </source>
</evidence>
<keyword evidence="3" id="KW-1003">Cell membrane</keyword>
<evidence type="ECO:0000256" key="6">
    <source>
        <dbReference type="ARBA" id="ARBA00023136"/>
    </source>
</evidence>
<proteinExistence type="predicted"/>
<gene>
    <name evidence="8" type="ORF">RAN89_01300</name>
</gene>
<comment type="subcellular location">
    <subcellularLocation>
        <location evidence="1">Cell inner membrane</location>
        <topology evidence="1">Multi-pass membrane protein</topology>
    </subcellularLocation>
</comment>
<feature type="transmembrane region" description="Helical" evidence="7">
    <location>
        <begin position="54"/>
        <end position="74"/>
    </location>
</feature>
<dbReference type="InterPro" id="IPR048279">
    <property type="entry name" value="MdtK-like"/>
</dbReference>
<keyword evidence="4 7" id="KW-0812">Transmembrane</keyword>
<feature type="transmembrane region" description="Helical" evidence="7">
    <location>
        <begin position="319"/>
        <end position="337"/>
    </location>
</feature>
<feature type="transmembrane region" description="Helical" evidence="7">
    <location>
        <begin position="349"/>
        <end position="370"/>
    </location>
</feature>
<evidence type="ECO:0000313" key="8">
    <source>
        <dbReference type="EMBL" id="WNO05086.1"/>
    </source>
</evidence>
<evidence type="ECO:0000256" key="7">
    <source>
        <dbReference type="SAM" id="Phobius"/>
    </source>
</evidence>
<keyword evidence="2" id="KW-0813">Transport</keyword>